<dbReference type="GO" id="GO:0016787">
    <property type="term" value="F:hydrolase activity"/>
    <property type="evidence" value="ECO:0007669"/>
    <property type="project" value="UniProtKB-KW"/>
</dbReference>
<sequence>MRREVEAESERARAADEAARQAAQEEEERRRRARKDEIGRVREEKAAAEEAARKAAEQARKAREELEAVEKQFREWIQPVVMPTTAELKAAKEKIRYKDGEFHFAVAGVAGSGKSSLINVLCGMSNQDPNAAPTGIVETTLEVGRYTNPGHADHFAWTHVFDCVIVLFNNRFTMTDQAILTNCHRYRIPTFVVRSKADQHIRNLMKEMGYDSDDEGQTKERMYKAAREQFIAETHRSVKENLQEAQLLDQRVYIVSHKSVLGIVRDKTPKRTIDELELLRDLHNEGYKSRKHSLGVPNGAYTAAQSLNPSGNLNYWTLYLFPFSWLNVVPWLLLCSCHHN</sequence>
<feature type="region of interest" description="Disordered" evidence="5">
    <location>
        <begin position="1"/>
        <end position="56"/>
    </location>
</feature>
<keyword evidence="8" id="KW-1185">Reference proteome</keyword>
<dbReference type="EMBL" id="WHUW01000019">
    <property type="protein sequence ID" value="KAF8437304.1"/>
    <property type="molecule type" value="Genomic_DNA"/>
</dbReference>
<dbReference type="GO" id="GO:0016020">
    <property type="term" value="C:membrane"/>
    <property type="evidence" value="ECO:0007669"/>
    <property type="project" value="InterPro"/>
</dbReference>
<dbReference type="Proteomes" id="UP001194468">
    <property type="component" value="Unassembled WGS sequence"/>
</dbReference>
<keyword evidence="4" id="KW-0342">GTP-binding</keyword>
<evidence type="ECO:0000256" key="5">
    <source>
        <dbReference type="SAM" id="MobiDB-lite"/>
    </source>
</evidence>
<dbReference type="AlphaFoldDB" id="A0AAD4BRC7"/>
<reference evidence="7" key="2">
    <citation type="journal article" date="2020" name="Nat. Commun.">
        <title>Large-scale genome sequencing of mycorrhizal fungi provides insights into the early evolution of symbiotic traits.</title>
        <authorList>
            <person name="Miyauchi S."/>
            <person name="Kiss E."/>
            <person name="Kuo A."/>
            <person name="Drula E."/>
            <person name="Kohler A."/>
            <person name="Sanchez-Garcia M."/>
            <person name="Morin E."/>
            <person name="Andreopoulos B."/>
            <person name="Barry K.W."/>
            <person name="Bonito G."/>
            <person name="Buee M."/>
            <person name="Carver A."/>
            <person name="Chen C."/>
            <person name="Cichocki N."/>
            <person name="Clum A."/>
            <person name="Culley D."/>
            <person name="Crous P.W."/>
            <person name="Fauchery L."/>
            <person name="Girlanda M."/>
            <person name="Hayes R.D."/>
            <person name="Keri Z."/>
            <person name="LaButti K."/>
            <person name="Lipzen A."/>
            <person name="Lombard V."/>
            <person name="Magnuson J."/>
            <person name="Maillard F."/>
            <person name="Murat C."/>
            <person name="Nolan M."/>
            <person name="Ohm R.A."/>
            <person name="Pangilinan J."/>
            <person name="Pereira M.F."/>
            <person name="Perotto S."/>
            <person name="Peter M."/>
            <person name="Pfister S."/>
            <person name="Riley R."/>
            <person name="Sitrit Y."/>
            <person name="Stielow J.B."/>
            <person name="Szollosi G."/>
            <person name="Zifcakova L."/>
            <person name="Stursova M."/>
            <person name="Spatafora J.W."/>
            <person name="Tedersoo L."/>
            <person name="Vaario L.M."/>
            <person name="Yamada A."/>
            <person name="Yan M."/>
            <person name="Wang P."/>
            <person name="Xu J."/>
            <person name="Bruns T."/>
            <person name="Baldrian P."/>
            <person name="Vilgalys R."/>
            <person name="Dunand C."/>
            <person name="Henrissat B."/>
            <person name="Grigoriev I.V."/>
            <person name="Hibbett D."/>
            <person name="Nagy L.G."/>
            <person name="Martin F.M."/>
        </authorList>
    </citation>
    <scope>NUCLEOTIDE SEQUENCE</scope>
    <source>
        <strain evidence="7">BED1</strain>
    </source>
</reference>
<dbReference type="InterPro" id="IPR007743">
    <property type="entry name" value="Immunity-related_GTPase-like"/>
</dbReference>
<evidence type="ECO:0000256" key="1">
    <source>
        <dbReference type="ARBA" id="ARBA00005429"/>
    </source>
</evidence>
<dbReference type="InterPro" id="IPR030385">
    <property type="entry name" value="G_IRG_dom"/>
</dbReference>
<dbReference type="PANTHER" id="PTHR32341">
    <property type="entry name" value="INTERFERON-INDUCIBLE GTPASE"/>
    <property type="match status" value="1"/>
</dbReference>
<evidence type="ECO:0000259" key="6">
    <source>
        <dbReference type="PROSITE" id="PS51716"/>
    </source>
</evidence>
<dbReference type="Pfam" id="PF05049">
    <property type="entry name" value="IIGP"/>
    <property type="match status" value="1"/>
</dbReference>
<comment type="similarity">
    <text evidence="1">Belongs to the TRAFAC class dynamin-like GTPase superfamily. IRG family.</text>
</comment>
<dbReference type="GO" id="GO:0005525">
    <property type="term" value="F:GTP binding"/>
    <property type="evidence" value="ECO:0007669"/>
    <property type="project" value="UniProtKB-KW"/>
</dbReference>
<feature type="compositionally biased region" description="Basic and acidic residues" evidence="5">
    <location>
        <begin position="1"/>
        <end position="19"/>
    </location>
</feature>
<dbReference type="PROSITE" id="PS51716">
    <property type="entry name" value="G_IRG"/>
    <property type="match status" value="1"/>
</dbReference>
<evidence type="ECO:0000313" key="8">
    <source>
        <dbReference type="Proteomes" id="UP001194468"/>
    </source>
</evidence>
<accession>A0AAD4BRC7</accession>
<dbReference type="PANTHER" id="PTHR32341:SF10">
    <property type="entry name" value="INTERFERON-INDUCIBLE GTPASE 5"/>
    <property type="match status" value="1"/>
</dbReference>
<protein>
    <recommendedName>
        <fullName evidence="6">IRG-type G domain-containing protein</fullName>
    </recommendedName>
</protein>
<reference evidence="7" key="1">
    <citation type="submission" date="2019-10" db="EMBL/GenBank/DDBJ databases">
        <authorList>
            <consortium name="DOE Joint Genome Institute"/>
            <person name="Kuo A."/>
            <person name="Miyauchi S."/>
            <person name="Kiss E."/>
            <person name="Drula E."/>
            <person name="Kohler A."/>
            <person name="Sanchez-Garcia M."/>
            <person name="Andreopoulos B."/>
            <person name="Barry K.W."/>
            <person name="Bonito G."/>
            <person name="Buee M."/>
            <person name="Carver A."/>
            <person name="Chen C."/>
            <person name="Cichocki N."/>
            <person name="Clum A."/>
            <person name="Culley D."/>
            <person name="Crous P.W."/>
            <person name="Fauchery L."/>
            <person name="Girlanda M."/>
            <person name="Hayes R."/>
            <person name="Keri Z."/>
            <person name="LaButti K."/>
            <person name="Lipzen A."/>
            <person name="Lombard V."/>
            <person name="Magnuson J."/>
            <person name="Maillard F."/>
            <person name="Morin E."/>
            <person name="Murat C."/>
            <person name="Nolan M."/>
            <person name="Ohm R."/>
            <person name="Pangilinan J."/>
            <person name="Pereira M."/>
            <person name="Perotto S."/>
            <person name="Peter M."/>
            <person name="Riley R."/>
            <person name="Sitrit Y."/>
            <person name="Stielow B."/>
            <person name="Szollosi G."/>
            <person name="Zifcakova L."/>
            <person name="Stursova M."/>
            <person name="Spatafora J.W."/>
            <person name="Tedersoo L."/>
            <person name="Vaario L.-M."/>
            <person name="Yamada A."/>
            <person name="Yan M."/>
            <person name="Wang P."/>
            <person name="Xu J."/>
            <person name="Bruns T."/>
            <person name="Baldrian P."/>
            <person name="Vilgalys R."/>
            <person name="Henrissat B."/>
            <person name="Grigoriev I.V."/>
            <person name="Hibbett D."/>
            <person name="Nagy L.G."/>
            <person name="Martin F.M."/>
        </authorList>
    </citation>
    <scope>NUCLEOTIDE SEQUENCE</scope>
    <source>
        <strain evidence="7">BED1</strain>
    </source>
</reference>
<dbReference type="Gene3D" id="3.40.50.300">
    <property type="entry name" value="P-loop containing nucleotide triphosphate hydrolases"/>
    <property type="match status" value="2"/>
</dbReference>
<feature type="compositionally biased region" description="Basic and acidic residues" evidence="5">
    <location>
        <begin position="27"/>
        <end position="56"/>
    </location>
</feature>
<evidence type="ECO:0000256" key="2">
    <source>
        <dbReference type="ARBA" id="ARBA00022741"/>
    </source>
</evidence>
<keyword evidence="3" id="KW-0378">Hydrolase</keyword>
<dbReference type="InterPro" id="IPR051515">
    <property type="entry name" value="IRG"/>
</dbReference>
<evidence type="ECO:0000256" key="3">
    <source>
        <dbReference type="ARBA" id="ARBA00022801"/>
    </source>
</evidence>
<feature type="domain" description="IRG-type G" evidence="6">
    <location>
        <begin position="100"/>
        <end position="286"/>
    </location>
</feature>
<name>A0AAD4BRC7_BOLED</name>
<dbReference type="InterPro" id="IPR027417">
    <property type="entry name" value="P-loop_NTPase"/>
</dbReference>
<evidence type="ECO:0000313" key="7">
    <source>
        <dbReference type="EMBL" id="KAF8437304.1"/>
    </source>
</evidence>
<evidence type="ECO:0000256" key="4">
    <source>
        <dbReference type="ARBA" id="ARBA00023134"/>
    </source>
</evidence>
<organism evidence="7 8">
    <name type="scientific">Boletus edulis BED1</name>
    <dbReference type="NCBI Taxonomy" id="1328754"/>
    <lineage>
        <taxon>Eukaryota</taxon>
        <taxon>Fungi</taxon>
        <taxon>Dikarya</taxon>
        <taxon>Basidiomycota</taxon>
        <taxon>Agaricomycotina</taxon>
        <taxon>Agaricomycetes</taxon>
        <taxon>Agaricomycetidae</taxon>
        <taxon>Boletales</taxon>
        <taxon>Boletineae</taxon>
        <taxon>Boletaceae</taxon>
        <taxon>Boletoideae</taxon>
        <taxon>Boletus</taxon>
    </lineage>
</organism>
<proteinExistence type="inferred from homology"/>
<keyword evidence="2" id="KW-0547">Nucleotide-binding</keyword>
<gene>
    <name evidence="7" type="ORF">L210DRAFT_3647596</name>
</gene>
<dbReference type="SUPFAM" id="SSF52540">
    <property type="entry name" value="P-loop containing nucleoside triphosphate hydrolases"/>
    <property type="match status" value="1"/>
</dbReference>
<comment type="caution">
    <text evidence="7">The sequence shown here is derived from an EMBL/GenBank/DDBJ whole genome shotgun (WGS) entry which is preliminary data.</text>
</comment>